<reference evidence="9" key="1">
    <citation type="submission" date="2020-10" db="EMBL/GenBank/DDBJ databases">
        <title>Connecting structure to function with the recovery of over 1000 high-quality activated sludge metagenome-assembled genomes encoding full-length rRNA genes using long-read sequencing.</title>
        <authorList>
            <person name="Singleton C.M."/>
            <person name="Petriglieri F."/>
            <person name="Kristensen J.M."/>
            <person name="Kirkegaard R.H."/>
            <person name="Michaelsen T.Y."/>
            <person name="Andersen M.H."/>
            <person name="Karst S.M."/>
            <person name="Dueholm M.S."/>
            <person name="Nielsen P.H."/>
            <person name="Albertsen M."/>
        </authorList>
    </citation>
    <scope>NUCLEOTIDE SEQUENCE</scope>
    <source>
        <strain evidence="9">OdNE_18-Q3-R46-58_BAT3C.305</strain>
    </source>
</reference>
<dbReference type="PANTHER" id="PTHR43811">
    <property type="entry name" value="FKBP-TYPE PEPTIDYL-PROLYL CIS-TRANS ISOMERASE FKPA"/>
    <property type="match status" value="1"/>
</dbReference>
<dbReference type="Proteomes" id="UP000808146">
    <property type="component" value="Unassembled WGS sequence"/>
</dbReference>
<evidence type="ECO:0000313" key="9">
    <source>
        <dbReference type="EMBL" id="MBK8889440.1"/>
    </source>
</evidence>
<comment type="caution">
    <text evidence="9">The sequence shown here is derived from an EMBL/GenBank/DDBJ whole genome shotgun (WGS) entry which is preliminary data.</text>
</comment>
<feature type="domain" description="PPIase FKBP-type" evidence="8">
    <location>
        <begin position="26"/>
        <end position="114"/>
    </location>
</feature>
<dbReference type="FunFam" id="3.10.50.40:FF:000006">
    <property type="entry name" value="Peptidyl-prolyl cis-trans isomerase"/>
    <property type="match status" value="1"/>
</dbReference>
<dbReference type="InterPro" id="IPR046357">
    <property type="entry name" value="PPIase_dom_sf"/>
</dbReference>
<dbReference type="PANTHER" id="PTHR43811:SF19">
    <property type="entry name" value="39 KDA FK506-BINDING NUCLEAR PROTEIN"/>
    <property type="match status" value="1"/>
</dbReference>
<evidence type="ECO:0000256" key="1">
    <source>
        <dbReference type="ARBA" id="ARBA00000971"/>
    </source>
</evidence>
<evidence type="ECO:0000256" key="2">
    <source>
        <dbReference type="ARBA" id="ARBA00006577"/>
    </source>
</evidence>
<dbReference type="PROSITE" id="PS50059">
    <property type="entry name" value="FKBP_PPIASE"/>
    <property type="match status" value="1"/>
</dbReference>
<evidence type="ECO:0000256" key="3">
    <source>
        <dbReference type="ARBA" id="ARBA00023110"/>
    </source>
</evidence>
<proteinExistence type="inferred from homology"/>
<keyword evidence="3 6" id="KW-0697">Rotamase</keyword>
<comment type="function">
    <text evidence="5">PPIases accelerate the folding of proteins.</text>
</comment>
<evidence type="ECO:0000313" key="10">
    <source>
        <dbReference type="Proteomes" id="UP000808146"/>
    </source>
</evidence>
<comment type="similarity">
    <text evidence="2 7">Belongs to the FKBP-type PPIase family.</text>
</comment>
<protein>
    <recommendedName>
        <fullName evidence="7">Peptidyl-prolyl cis-trans isomerase</fullName>
        <ecNumber evidence="7">5.2.1.8</ecNumber>
    </recommendedName>
</protein>
<dbReference type="AlphaFoldDB" id="A0A9D7LP06"/>
<gene>
    <name evidence="9" type="ORF">IPN75_03115</name>
</gene>
<evidence type="ECO:0000256" key="5">
    <source>
        <dbReference type="ARBA" id="ARBA00056164"/>
    </source>
</evidence>
<dbReference type="EMBL" id="JADKBR010000001">
    <property type="protein sequence ID" value="MBK8889440.1"/>
    <property type="molecule type" value="Genomic_DNA"/>
</dbReference>
<keyword evidence="4 6" id="KW-0413">Isomerase</keyword>
<dbReference type="Gene3D" id="3.10.50.40">
    <property type="match status" value="1"/>
</dbReference>
<dbReference type="SUPFAM" id="SSF54534">
    <property type="entry name" value="FKBP-like"/>
    <property type="match status" value="1"/>
</dbReference>
<accession>A0A9D7LP06</accession>
<comment type="catalytic activity">
    <reaction evidence="1 6 7">
        <text>[protein]-peptidylproline (omega=180) = [protein]-peptidylproline (omega=0)</text>
        <dbReference type="Rhea" id="RHEA:16237"/>
        <dbReference type="Rhea" id="RHEA-COMP:10747"/>
        <dbReference type="Rhea" id="RHEA-COMP:10748"/>
        <dbReference type="ChEBI" id="CHEBI:83833"/>
        <dbReference type="ChEBI" id="CHEBI:83834"/>
        <dbReference type="EC" id="5.2.1.8"/>
    </reaction>
</comment>
<dbReference type="EC" id="5.2.1.8" evidence="7"/>
<name>A0A9D7LP06_9RHOO</name>
<dbReference type="Pfam" id="PF00254">
    <property type="entry name" value="FKBP_C"/>
    <property type="match status" value="1"/>
</dbReference>
<evidence type="ECO:0000256" key="6">
    <source>
        <dbReference type="PROSITE-ProRule" id="PRU00277"/>
    </source>
</evidence>
<dbReference type="GO" id="GO:0003755">
    <property type="term" value="F:peptidyl-prolyl cis-trans isomerase activity"/>
    <property type="evidence" value="ECO:0007669"/>
    <property type="project" value="UniProtKB-UniRule"/>
</dbReference>
<evidence type="ECO:0000259" key="8">
    <source>
        <dbReference type="PROSITE" id="PS50059"/>
    </source>
</evidence>
<evidence type="ECO:0000256" key="4">
    <source>
        <dbReference type="ARBA" id="ARBA00023235"/>
    </source>
</evidence>
<organism evidence="9 10">
    <name type="scientific">Candidatus Dechloromonas phosphorivorans</name>
    <dbReference type="NCBI Taxonomy" id="2899244"/>
    <lineage>
        <taxon>Bacteria</taxon>
        <taxon>Pseudomonadati</taxon>
        <taxon>Pseudomonadota</taxon>
        <taxon>Betaproteobacteria</taxon>
        <taxon>Rhodocyclales</taxon>
        <taxon>Azonexaceae</taxon>
        <taxon>Dechloromonas</taxon>
    </lineage>
</organism>
<evidence type="ECO:0000256" key="7">
    <source>
        <dbReference type="RuleBase" id="RU003915"/>
    </source>
</evidence>
<dbReference type="InterPro" id="IPR001179">
    <property type="entry name" value="PPIase_FKBP_dom"/>
</dbReference>
<sequence length="114" mass="12100">MAEITTVSGLIYEDSTIGDGAEARAGDHVVVHYTGWLTNGSKFDSSKDRNDPFSFPLGQRHVISGWDEGVQGMKVGGTRKLTIPPQLGYGARGAGGVIPPNATLVFEVELLAIK</sequence>